<evidence type="ECO:0000256" key="1">
    <source>
        <dbReference type="ARBA" id="ARBA00006484"/>
    </source>
</evidence>
<feature type="domain" description="Ketoreductase" evidence="2">
    <location>
        <begin position="239"/>
        <end position="417"/>
    </location>
</feature>
<comment type="similarity">
    <text evidence="1">Belongs to the short-chain dehydrogenases/reductases (SDR) family.</text>
</comment>
<dbReference type="GO" id="GO:0004316">
    <property type="term" value="F:3-oxoacyl-[acyl-carrier-protein] reductase (NADPH) activity"/>
    <property type="evidence" value="ECO:0007669"/>
    <property type="project" value="UniProtKB-EC"/>
</dbReference>
<dbReference type="InterPro" id="IPR020904">
    <property type="entry name" value="Sc_DH/Rdtase_CS"/>
</dbReference>
<dbReference type="PRINTS" id="PR00080">
    <property type="entry name" value="SDRFAMILY"/>
</dbReference>
<dbReference type="Pfam" id="PF13561">
    <property type="entry name" value="adh_short_C2"/>
    <property type="match status" value="1"/>
</dbReference>
<organism evidence="3 4">
    <name type="scientific">Pendulispora brunnea</name>
    <dbReference type="NCBI Taxonomy" id="2905690"/>
    <lineage>
        <taxon>Bacteria</taxon>
        <taxon>Pseudomonadati</taxon>
        <taxon>Myxococcota</taxon>
        <taxon>Myxococcia</taxon>
        <taxon>Myxococcales</taxon>
        <taxon>Sorangiineae</taxon>
        <taxon>Pendulisporaceae</taxon>
        <taxon>Pendulispora</taxon>
    </lineage>
</organism>
<dbReference type="RefSeq" id="WP_394847799.1">
    <property type="nucleotide sequence ID" value="NZ_CP089982.1"/>
</dbReference>
<keyword evidence="3" id="KW-0560">Oxidoreductase</keyword>
<sequence length="475" mass="49194">MNDWLVEIGQNKQARTMIRSLGLPVPVPEKLVRDKGPWSAAPLRDQAVLAGASDGAALVSEIAASLASAGADPYAAVSDAQKAAFRAAGEAYGRPPRHATELGEGKRVHALVFDASGIDGAGGLKALYDFFHAHIDRVARCGRLVVVGRVDPRAEPELALVATALEGFVRSAAKELGRKGATANLILVEPDAAAHLEPVLRFVLSARSAFISGQPFVVRARAAHRPNGKPPFVRPLDGKVVLVTGAARGIGEATARALGQEGAHVVCLDRPADDAATSKLARDVGGTPLLLDVTDPEAPRRIAEALKGLGGVHAVIHNAGITRDKTLLRMKAELWDQVIDVNLASVVAITQAIEPQLKAGGRIICLSSIAGIAGNVGQTNYAASKAGIIGYVRALAEKYADRGITVNAVAPGFIETRLTAAIPFVVREGGRRMSALGQGGLPIDVAQALVFLASPGAQGMTGQILRVCGGGLIGA</sequence>
<name>A0ABZ2KER3_9BACT</name>
<gene>
    <name evidence="3" type="ORF">LZC95_10090</name>
</gene>
<evidence type="ECO:0000313" key="3">
    <source>
        <dbReference type="EMBL" id="WXA97183.1"/>
    </source>
</evidence>
<evidence type="ECO:0000259" key="2">
    <source>
        <dbReference type="SMART" id="SM00822"/>
    </source>
</evidence>
<dbReference type="Proteomes" id="UP001379533">
    <property type="component" value="Chromosome"/>
</dbReference>
<dbReference type="SUPFAM" id="SSF51735">
    <property type="entry name" value="NAD(P)-binding Rossmann-fold domains"/>
    <property type="match status" value="1"/>
</dbReference>
<dbReference type="InterPro" id="IPR057326">
    <property type="entry name" value="KR_dom"/>
</dbReference>
<dbReference type="SMART" id="SM00822">
    <property type="entry name" value="PKS_KR"/>
    <property type="match status" value="1"/>
</dbReference>
<dbReference type="InterPro" id="IPR036291">
    <property type="entry name" value="NAD(P)-bd_dom_sf"/>
</dbReference>
<protein>
    <submittedName>
        <fullName evidence="3">3-oxoacyl-ACP reductase</fullName>
        <ecNumber evidence="3">1.1.1.100</ecNumber>
    </submittedName>
</protein>
<evidence type="ECO:0000313" key="4">
    <source>
        <dbReference type="Proteomes" id="UP001379533"/>
    </source>
</evidence>
<dbReference type="EC" id="1.1.1.100" evidence="3"/>
<dbReference type="PANTHER" id="PTHR42760">
    <property type="entry name" value="SHORT-CHAIN DEHYDROGENASES/REDUCTASES FAMILY MEMBER"/>
    <property type="match status" value="1"/>
</dbReference>
<reference evidence="3 4" key="1">
    <citation type="submission" date="2021-12" db="EMBL/GenBank/DDBJ databases">
        <title>Discovery of the Pendulisporaceae a myxobacterial family with distinct sporulation behavior and unique specialized metabolism.</title>
        <authorList>
            <person name="Garcia R."/>
            <person name="Popoff A."/>
            <person name="Bader C.D."/>
            <person name="Loehr J."/>
            <person name="Walesch S."/>
            <person name="Walt C."/>
            <person name="Boldt J."/>
            <person name="Bunk B."/>
            <person name="Haeckl F.J.F.P.J."/>
            <person name="Gunesch A.P."/>
            <person name="Birkelbach J."/>
            <person name="Nuebel U."/>
            <person name="Pietschmann T."/>
            <person name="Bach T."/>
            <person name="Mueller R."/>
        </authorList>
    </citation>
    <scope>NUCLEOTIDE SEQUENCE [LARGE SCALE GENOMIC DNA]</scope>
    <source>
        <strain evidence="3 4">MSr12523</strain>
    </source>
</reference>
<proteinExistence type="inferred from homology"/>
<dbReference type="InterPro" id="IPR002347">
    <property type="entry name" value="SDR_fam"/>
</dbReference>
<dbReference type="PANTHER" id="PTHR42760:SF78">
    <property type="entry name" value="3-OXOACYL-[ACYL-CARRIER-PROTEIN] REDUCTASE [NADH]"/>
    <property type="match status" value="1"/>
</dbReference>
<accession>A0ABZ2KER3</accession>
<keyword evidence="4" id="KW-1185">Reference proteome</keyword>
<dbReference type="PRINTS" id="PR00081">
    <property type="entry name" value="GDHRDH"/>
</dbReference>
<dbReference type="PROSITE" id="PS00061">
    <property type="entry name" value="ADH_SHORT"/>
    <property type="match status" value="1"/>
</dbReference>
<dbReference type="Gene3D" id="3.40.50.720">
    <property type="entry name" value="NAD(P)-binding Rossmann-like Domain"/>
    <property type="match status" value="2"/>
</dbReference>
<dbReference type="EMBL" id="CP089982">
    <property type="protein sequence ID" value="WXA97183.1"/>
    <property type="molecule type" value="Genomic_DNA"/>
</dbReference>
<dbReference type="NCBIfam" id="NF006110">
    <property type="entry name" value="PRK08261.1"/>
    <property type="match status" value="1"/>
</dbReference>